<accession>A0A8D8PTD7</accession>
<evidence type="ECO:0000256" key="3">
    <source>
        <dbReference type="ARBA" id="ARBA00022824"/>
    </source>
</evidence>
<feature type="signal peptide" evidence="5">
    <location>
        <begin position="1"/>
        <end position="26"/>
    </location>
</feature>
<dbReference type="InterPro" id="IPR044674">
    <property type="entry name" value="EDEM1/2/3"/>
</dbReference>
<comment type="subcellular location">
    <subcellularLocation>
        <location evidence="1">Endoplasmic reticulum</location>
    </subcellularLocation>
</comment>
<comment type="similarity">
    <text evidence="2">Belongs to the glycosyl hydrolase 47 family.</text>
</comment>
<dbReference type="InterPro" id="IPR012341">
    <property type="entry name" value="6hp_glycosidase-like_sf"/>
</dbReference>
<dbReference type="GO" id="GO:0016020">
    <property type="term" value="C:membrane"/>
    <property type="evidence" value="ECO:0007669"/>
    <property type="project" value="InterPro"/>
</dbReference>
<feature type="chain" id="PRO_5034475945" evidence="5">
    <location>
        <begin position="27"/>
        <end position="183"/>
    </location>
</feature>
<dbReference type="Gene3D" id="1.50.10.10">
    <property type="match status" value="1"/>
</dbReference>
<protein>
    <submittedName>
        <fullName evidence="6">ER degradation-enhancing alpha-mannosidase-like protein 1</fullName>
    </submittedName>
</protein>
<evidence type="ECO:0000313" key="6">
    <source>
        <dbReference type="EMBL" id="CAG6613315.1"/>
    </source>
</evidence>
<keyword evidence="3" id="KW-0256">Endoplasmic reticulum</keyword>
<dbReference type="GO" id="GO:0004571">
    <property type="term" value="F:mannosyl-oligosaccharide 1,2-alpha-mannosidase activity"/>
    <property type="evidence" value="ECO:0007669"/>
    <property type="project" value="InterPro"/>
</dbReference>
<dbReference type="GO" id="GO:1904380">
    <property type="term" value="P:endoplasmic reticulum mannose trimming"/>
    <property type="evidence" value="ECO:0007669"/>
    <property type="project" value="InterPro"/>
</dbReference>
<dbReference type="PANTHER" id="PTHR45679">
    <property type="entry name" value="ER DEGRADATION-ENHANCING ALPHA-MANNOSIDASE-LIKE PROTEIN 2"/>
    <property type="match status" value="1"/>
</dbReference>
<sequence length="183" mass="21395">MIYKLLFQSIVFICIYLLTLSSNVNANFKTNFFDTLNTKYGSFPESLRIEMREQSRSMFYFAYDSYMKYAFPLDELNPVNCSGRGPDYDNPSNININDVLGDYCLTLVYSFLCFTGDYCLSLVDSFLCFTGDYCLTLAWTHFYVSQTKKAFGVPLTKFPTEKNYDTFVNKIIEFPNLIFFRRL</sequence>
<reference evidence="6" key="1">
    <citation type="submission" date="2021-05" db="EMBL/GenBank/DDBJ databases">
        <authorList>
            <person name="Alioto T."/>
            <person name="Alioto T."/>
            <person name="Gomez Garrido J."/>
        </authorList>
    </citation>
    <scope>NUCLEOTIDE SEQUENCE</scope>
</reference>
<dbReference type="AlphaFoldDB" id="A0A8D8PTD7"/>
<dbReference type="GO" id="GO:0044322">
    <property type="term" value="C:endoplasmic reticulum quality control compartment"/>
    <property type="evidence" value="ECO:0007669"/>
    <property type="project" value="GOC"/>
</dbReference>
<name>A0A8D8PTD7_9HEMI</name>
<keyword evidence="4" id="KW-0325">Glycoprotein</keyword>
<evidence type="ECO:0000256" key="2">
    <source>
        <dbReference type="ARBA" id="ARBA00007658"/>
    </source>
</evidence>
<dbReference type="PANTHER" id="PTHR45679:SF5">
    <property type="entry name" value="ER DEGRADATION-ENHANCING ALPHA-MANNOSIDASE-LIKE PROTEIN 1"/>
    <property type="match status" value="1"/>
</dbReference>
<dbReference type="Pfam" id="PF01532">
    <property type="entry name" value="Glyco_hydro_47"/>
    <property type="match status" value="1"/>
</dbReference>
<dbReference type="InterPro" id="IPR036026">
    <property type="entry name" value="Seven-hairpin_glycosidases"/>
</dbReference>
<evidence type="ECO:0000256" key="1">
    <source>
        <dbReference type="ARBA" id="ARBA00004240"/>
    </source>
</evidence>
<proteinExistence type="inferred from homology"/>
<evidence type="ECO:0000256" key="4">
    <source>
        <dbReference type="ARBA" id="ARBA00023180"/>
    </source>
</evidence>
<dbReference type="EMBL" id="HBUF01027199">
    <property type="protein sequence ID" value="CAG6613315.1"/>
    <property type="molecule type" value="Transcribed_RNA"/>
</dbReference>
<dbReference type="InterPro" id="IPR001382">
    <property type="entry name" value="Glyco_hydro_47"/>
</dbReference>
<dbReference type="GO" id="GO:0005975">
    <property type="term" value="P:carbohydrate metabolic process"/>
    <property type="evidence" value="ECO:0007669"/>
    <property type="project" value="InterPro"/>
</dbReference>
<organism evidence="6">
    <name type="scientific">Cacopsylla melanoneura</name>
    <dbReference type="NCBI Taxonomy" id="428564"/>
    <lineage>
        <taxon>Eukaryota</taxon>
        <taxon>Metazoa</taxon>
        <taxon>Ecdysozoa</taxon>
        <taxon>Arthropoda</taxon>
        <taxon>Hexapoda</taxon>
        <taxon>Insecta</taxon>
        <taxon>Pterygota</taxon>
        <taxon>Neoptera</taxon>
        <taxon>Paraneoptera</taxon>
        <taxon>Hemiptera</taxon>
        <taxon>Sternorrhyncha</taxon>
        <taxon>Psylloidea</taxon>
        <taxon>Psyllidae</taxon>
        <taxon>Psyllinae</taxon>
        <taxon>Cacopsylla</taxon>
    </lineage>
</organism>
<evidence type="ECO:0000256" key="5">
    <source>
        <dbReference type="SAM" id="SignalP"/>
    </source>
</evidence>
<dbReference type="GO" id="GO:0005509">
    <property type="term" value="F:calcium ion binding"/>
    <property type="evidence" value="ECO:0007669"/>
    <property type="project" value="InterPro"/>
</dbReference>
<keyword evidence="5" id="KW-0732">Signal</keyword>
<dbReference type="SUPFAM" id="SSF48225">
    <property type="entry name" value="Seven-hairpin glycosidases"/>
    <property type="match status" value="1"/>
</dbReference>